<gene>
    <name evidence="1" type="ORF">BDN72DRAFT_856370</name>
</gene>
<reference evidence="1 2" key="1">
    <citation type="journal article" date="2019" name="Nat. Ecol. Evol.">
        <title>Megaphylogeny resolves global patterns of mushroom evolution.</title>
        <authorList>
            <person name="Varga T."/>
            <person name="Krizsan K."/>
            <person name="Foldi C."/>
            <person name="Dima B."/>
            <person name="Sanchez-Garcia M."/>
            <person name="Sanchez-Ramirez S."/>
            <person name="Szollosi G.J."/>
            <person name="Szarkandi J.G."/>
            <person name="Papp V."/>
            <person name="Albert L."/>
            <person name="Andreopoulos W."/>
            <person name="Angelini C."/>
            <person name="Antonin V."/>
            <person name="Barry K.W."/>
            <person name="Bougher N.L."/>
            <person name="Buchanan P."/>
            <person name="Buyck B."/>
            <person name="Bense V."/>
            <person name="Catcheside P."/>
            <person name="Chovatia M."/>
            <person name="Cooper J."/>
            <person name="Damon W."/>
            <person name="Desjardin D."/>
            <person name="Finy P."/>
            <person name="Geml J."/>
            <person name="Haridas S."/>
            <person name="Hughes K."/>
            <person name="Justo A."/>
            <person name="Karasinski D."/>
            <person name="Kautmanova I."/>
            <person name="Kiss B."/>
            <person name="Kocsube S."/>
            <person name="Kotiranta H."/>
            <person name="LaButti K.M."/>
            <person name="Lechner B.E."/>
            <person name="Liimatainen K."/>
            <person name="Lipzen A."/>
            <person name="Lukacs Z."/>
            <person name="Mihaltcheva S."/>
            <person name="Morgado L.N."/>
            <person name="Niskanen T."/>
            <person name="Noordeloos M.E."/>
            <person name="Ohm R.A."/>
            <person name="Ortiz-Santana B."/>
            <person name="Ovrebo C."/>
            <person name="Racz N."/>
            <person name="Riley R."/>
            <person name="Savchenko A."/>
            <person name="Shiryaev A."/>
            <person name="Soop K."/>
            <person name="Spirin V."/>
            <person name="Szebenyi C."/>
            <person name="Tomsovsky M."/>
            <person name="Tulloss R.E."/>
            <person name="Uehling J."/>
            <person name="Grigoriev I.V."/>
            <person name="Vagvolgyi C."/>
            <person name="Papp T."/>
            <person name="Martin F.M."/>
            <person name="Miettinen O."/>
            <person name="Hibbett D.S."/>
            <person name="Nagy L.G."/>
        </authorList>
    </citation>
    <scope>NUCLEOTIDE SEQUENCE [LARGE SCALE GENOMIC DNA]</scope>
    <source>
        <strain evidence="1 2">NL-1719</strain>
    </source>
</reference>
<protein>
    <submittedName>
        <fullName evidence="1">Uncharacterized protein</fullName>
    </submittedName>
</protein>
<keyword evidence="2" id="KW-1185">Reference proteome</keyword>
<sequence>MPELSYLPRTLDSLRGLLQAAGGMLNVHGFGGRDQRTEPHFQVQYALMCTCSPVYRHCTGVAESSGLKFQRNSVAITGYWRSPRFITTLKHVAINESEYVPCSFGQQYQRLLQKLHWTVEAPIHLIINVGMLTWRNLTLYDCLRATHHTLVVVQTLGQCMRMKYSL</sequence>
<dbReference type="Proteomes" id="UP000308600">
    <property type="component" value="Unassembled WGS sequence"/>
</dbReference>
<proteinExistence type="predicted"/>
<dbReference type="EMBL" id="ML208301">
    <property type="protein sequence ID" value="TFK71219.1"/>
    <property type="molecule type" value="Genomic_DNA"/>
</dbReference>
<name>A0ACD3B0U8_9AGAR</name>
<evidence type="ECO:0000313" key="2">
    <source>
        <dbReference type="Proteomes" id="UP000308600"/>
    </source>
</evidence>
<accession>A0ACD3B0U8</accession>
<organism evidence="1 2">
    <name type="scientific">Pluteus cervinus</name>
    <dbReference type="NCBI Taxonomy" id="181527"/>
    <lineage>
        <taxon>Eukaryota</taxon>
        <taxon>Fungi</taxon>
        <taxon>Dikarya</taxon>
        <taxon>Basidiomycota</taxon>
        <taxon>Agaricomycotina</taxon>
        <taxon>Agaricomycetes</taxon>
        <taxon>Agaricomycetidae</taxon>
        <taxon>Agaricales</taxon>
        <taxon>Pluteineae</taxon>
        <taxon>Pluteaceae</taxon>
        <taxon>Pluteus</taxon>
    </lineage>
</organism>
<evidence type="ECO:0000313" key="1">
    <source>
        <dbReference type="EMBL" id="TFK71219.1"/>
    </source>
</evidence>